<dbReference type="PANTHER" id="PTHR34071:SF2">
    <property type="entry name" value="FLAVIN-NUCLEOTIDE-BINDING PROTEIN"/>
    <property type="match status" value="1"/>
</dbReference>
<dbReference type="OrthoDB" id="116031at2"/>
<dbReference type="Gene3D" id="2.30.110.10">
    <property type="entry name" value="Electron Transport, Fmn-binding Protein, Chain A"/>
    <property type="match status" value="1"/>
</dbReference>
<evidence type="ECO:0000313" key="2">
    <source>
        <dbReference type="Proteomes" id="UP000186040"/>
    </source>
</evidence>
<dbReference type="STRING" id="1193682.BJP25_25865"/>
<sequence length="215" mass="22540">MSPTERSTVRRGAKRAVADRAQLHAVLDAGYVCHLSTVVRGAPLVLPTGYGRVDDTLYLHGSTGALSLRTAASGVEVCLAVTVLDGLVYARSVFHHSMNYRSAVVHGTAVPVTDEAEKLAGLRAITEHLTPGSWDHARQPSRKELAATAVLAVDLAEAAVKVRAGGPVDDEDDVAADRAWAGHVPLALVAGEPVPAADLSPGWVVPSHVTRVADR</sequence>
<dbReference type="InterPro" id="IPR012349">
    <property type="entry name" value="Split_barrel_FMN-bd"/>
</dbReference>
<dbReference type="Pfam" id="PF12900">
    <property type="entry name" value="Pyridox_ox_2"/>
    <property type="match status" value="1"/>
</dbReference>
<gene>
    <name evidence="1" type="ORF">BJP25_25865</name>
</gene>
<evidence type="ECO:0000313" key="1">
    <source>
        <dbReference type="EMBL" id="OLR91674.1"/>
    </source>
</evidence>
<dbReference type="InterPro" id="IPR024747">
    <property type="entry name" value="Pyridox_Oxase-rel"/>
</dbReference>
<protein>
    <submittedName>
        <fullName evidence="1">Flavin-nucleotide-binding protein</fullName>
    </submittedName>
</protein>
<reference evidence="1 2" key="1">
    <citation type="submission" date="2016-10" db="EMBL/GenBank/DDBJ databases">
        <title>The Draft Genome Sequence of Actinokineospora bangkokensis 44EHWT reveals the biosynthetic pathway of antifungal compounds Thailandins with unusual extender unit butylmalonyl-CoA.</title>
        <authorList>
            <person name="Greule A."/>
            <person name="Intra B."/>
            <person name="Flemming S."/>
            <person name="Rommel M.G."/>
            <person name="Panbangred W."/>
            <person name="Bechthold A."/>
        </authorList>
    </citation>
    <scope>NUCLEOTIDE SEQUENCE [LARGE SCALE GENOMIC DNA]</scope>
    <source>
        <strain evidence="1 2">44EHW</strain>
    </source>
</reference>
<dbReference type="EMBL" id="MKQR01000021">
    <property type="protein sequence ID" value="OLR91674.1"/>
    <property type="molecule type" value="Genomic_DNA"/>
</dbReference>
<comment type="caution">
    <text evidence="1">The sequence shown here is derived from an EMBL/GenBank/DDBJ whole genome shotgun (WGS) entry which is preliminary data.</text>
</comment>
<proteinExistence type="predicted"/>
<organism evidence="1 2">
    <name type="scientific">Actinokineospora bangkokensis</name>
    <dbReference type="NCBI Taxonomy" id="1193682"/>
    <lineage>
        <taxon>Bacteria</taxon>
        <taxon>Bacillati</taxon>
        <taxon>Actinomycetota</taxon>
        <taxon>Actinomycetes</taxon>
        <taxon>Pseudonocardiales</taxon>
        <taxon>Pseudonocardiaceae</taxon>
        <taxon>Actinokineospora</taxon>
    </lineage>
</organism>
<keyword evidence="2" id="KW-1185">Reference proteome</keyword>
<dbReference type="Proteomes" id="UP000186040">
    <property type="component" value="Unassembled WGS sequence"/>
</dbReference>
<accession>A0A1Q9LI51</accession>
<dbReference type="AlphaFoldDB" id="A0A1Q9LI51"/>
<name>A0A1Q9LI51_9PSEU</name>
<dbReference type="PANTHER" id="PTHR34071">
    <property type="entry name" value="5-NITROIMIDAZOLE ANTIBIOTICS RESISTANCE PROTEIN, NIMA-FAMILY-RELATED PROTEIN-RELATED"/>
    <property type="match status" value="1"/>
</dbReference>
<dbReference type="SUPFAM" id="SSF50475">
    <property type="entry name" value="FMN-binding split barrel"/>
    <property type="match status" value="1"/>
</dbReference>